<proteinExistence type="predicted"/>
<accession>A0AAV3TVW3</accession>
<dbReference type="Gene3D" id="1.10.150.650">
    <property type="match status" value="1"/>
</dbReference>
<evidence type="ECO:0000313" key="2">
    <source>
        <dbReference type="EMBL" id="GAA4928996.1"/>
    </source>
</evidence>
<protein>
    <submittedName>
        <fullName evidence="2">PHP domain-containing protein</fullName>
    </submittedName>
</protein>
<dbReference type="InterPro" id="IPR004013">
    <property type="entry name" value="PHP_dom"/>
</dbReference>
<gene>
    <name evidence="2" type="ORF">GCM10025791_00810</name>
</gene>
<dbReference type="EMBL" id="BAABLX010000001">
    <property type="protein sequence ID" value="GAA4928996.1"/>
    <property type="molecule type" value="Genomic_DNA"/>
</dbReference>
<reference evidence="3" key="1">
    <citation type="journal article" date="2019" name="Int. J. Syst. Evol. Microbiol.">
        <title>The Global Catalogue of Microorganisms (GCM) 10K type strain sequencing project: providing services to taxonomists for standard genome sequencing and annotation.</title>
        <authorList>
            <consortium name="The Broad Institute Genomics Platform"/>
            <consortium name="The Broad Institute Genome Sequencing Center for Infectious Disease"/>
            <person name="Wu L."/>
            <person name="Ma J."/>
        </authorList>
    </citation>
    <scope>NUCLEOTIDE SEQUENCE [LARGE SCALE GENOMIC DNA]</scope>
    <source>
        <strain evidence="3">JCM 19134</strain>
    </source>
</reference>
<keyword evidence="3" id="KW-1185">Reference proteome</keyword>
<dbReference type="InterPro" id="IPR016195">
    <property type="entry name" value="Pol/histidinol_Pase-like"/>
</dbReference>
<name>A0AAV3TVW3_9ALTE</name>
<organism evidence="2 3">
    <name type="scientific">Halioxenophilus aromaticivorans</name>
    <dbReference type="NCBI Taxonomy" id="1306992"/>
    <lineage>
        <taxon>Bacteria</taxon>
        <taxon>Pseudomonadati</taxon>
        <taxon>Pseudomonadota</taxon>
        <taxon>Gammaproteobacteria</taxon>
        <taxon>Alteromonadales</taxon>
        <taxon>Alteromonadaceae</taxon>
        <taxon>Halioxenophilus</taxon>
    </lineage>
</organism>
<evidence type="ECO:0000259" key="1">
    <source>
        <dbReference type="SMART" id="SM00481"/>
    </source>
</evidence>
<sequence length="282" mass="29953">MSVFDLHCHSNCSDGVLSPEQLVERAANAGVTHLALTDHDSIAGLTRAQAHAASVGIDCISGIEFSCVWARRGIHVVGLHFDASNPALLQATEYMGKQRQARAQEIARQLAKVGLHGTLAGAEALAGGAQVGRPHFAQHLVDVGAVKNIAQAFKRYLGAGKIGDVKQQWPEIEVVVEWINQAGGTAVVAHPLKYQLTRTKLLQLCQDFQAAGGRGIEVISGADQKPQQTKDMVKICQKTQLQGSVGSDFHAPDVPWQALGSSGQLPAGVEPVWADWAVVVGD</sequence>
<dbReference type="SUPFAM" id="SSF89550">
    <property type="entry name" value="PHP domain-like"/>
    <property type="match status" value="1"/>
</dbReference>
<feature type="domain" description="Polymerase/histidinol phosphatase N-terminal" evidence="1">
    <location>
        <begin position="4"/>
        <end position="69"/>
    </location>
</feature>
<dbReference type="InterPro" id="IPR052018">
    <property type="entry name" value="PHP_domain"/>
</dbReference>
<dbReference type="Gene3D" id="3.20.20.140">
    <property type="entry name" value="Metal-dependent hydrolases"/>
    <property type="match status" value="1"/>
</dbReference>
<dbReference type="RefSeq" id="WP_345415314.1">
    <property type="nucleotide sequence ID" value="NZ_AP031496.1"/>
</dbReference>
<dbReference type="Pfam" id="PF02811">
    <property type="entry name" value="PHP"/>
    <property type="match status" value="1"/>
</dbReference>
<dbReference type="PANTHER" id="PTHR42924:SF3">
    <property type="entry name" value="POLYMERASE_HISTIDINOL PHOSPHATASE N-TERMINAL DOMAIN-CONTAINING PROTEIN"/>
    <property type="match status" value="1"/>
</dbReference>
<dbReference type="InterPro" id="IPR003141">
    <property type="entry name" value="Pol/His_phosphatase_N"/>
</dbReference>
<dbReference type="PANTHER" id="PTHR42924">
    <property type="entry name" value="EXONUCLEASE"/>
    <property type="match status" value="1"/>
</dbReference>
<dbReference type="GO" id="GO:0035312">
    <property type="term" value="F:5'-3' DNA exonuclease activity"/>
    <property type="evidence" value="ECO:0007669"/>
    <property type="project" value="TreeGrafter"/>
</dbReference>
<dbReference type="Proteomes" id="UP001409585">
    <property type="component" value="Unassembled WGS sequence"/>
</dbReference>
<comment type="caution">
    <text evidence="2">The sequence shown here is derived from an EMBL/GenBank/DDBJ whole genome shotgun (WGS) entry which is preliminary data.</text>
</comment>
<dbReference type="CDD" id="cd07438">
    <property type="entry name" value="PHP_HisPPase_AMP"/>
    <property type="match status" value="1"/>
</dbReference>
<evidence type="ECO:0000313" key="3">
    <source>
        <dbReference type="Proteomes" id="UP001409585"/>
    </source>
</evidence>
<dbReference type="AlphaFoldDB" id="A0AAV3TVW3"/>
<dbReference type="SMART" id="SM00481">
    <property type="entry name" value="POLIIIAc"/>
    <property type="match status" value="1"/>
</dbReference>
<dbReference type="GO" id="GO:0004534">
    <property type="term" value="F:5'-3' RNA exonuclease activity"/>
    <property type="evidence" value="ECO:0007669"/>
    <property type="project" value="TreeGrafter"/>
</dbReference>